<feature type="domain" description="Ice-binding protein C-terminal" evidence="2">
    <location>
        <begin position="182"/>
        <end position="206"/>
    </location>
</feature>
<dbReference type="AlphaFoldDB" id="A0A2K8T7W9"/>
<accession>A0A2K8T7W9</accession>
<evidence type="ECO:0000256" key="1">
    <source>
        <dbReference type="SAM" id="SignalP"/>
    </source>
</evidence>
<gene>
    <name evidence="3" type="ORF">COO91_09951</name>
</gene>
<keyword evidence="4" id="KW-1185">Reference proteome</keyword>
<dbReference type="Proteomes" id="UP000232003">
    <property type="component" value="Plasmid pNFSY06"/>
</dbReference>
<name>A0A2K8T7W9_9NOSO</name>
<geneLocation type="plasmid" evidence="4">
    <name>pnfsy06</name>
</geneLocation>
<reference evidence="3 4" key="1">
    <citation type="submission" date="2017-11" db="EMBL/GenBank/DDBJ databases">
        <title>Complete genome of a free-living desiccation-tolerant cyanobacterium and its photosynthetic adaptation to extreme terrestrial habitat.</title>
        <authorList>
            <person name="Shang J."/>
        </authorList>
    </citation>
    <scope>NUCLEOTIDE SEQUENCE [LARGE SCALE GENOMIC DNA]</scope>
    <source>
        <strain evidence="3 4">CCNUN1</strain>
        <plasmid evidence="4">pnfsy06</plasmid>
    </source>
</reference>
<sequence>MIQSHTFWLVSVALMLASFGARADPATAQTTYPFSANYDILATAKDLTPNLQQILVPGSSTDAPYRLIQTNSLSYSQTNFATGFYSFNTEPTAFGLQGFPSGYITFEGSDSSDKLFGAASGTGLIDFGTLTVKSNGTVNIIGGEGIFRGATGTLAFSQIQPLSLQVGVALKGQFMVNGSFQTVPEPKTVTALIGVGVMGVYLLMRRHCQKATFV</sequence>
<feature type="signal peptide" evidence="1">
    <location>
        <begin position="1"/>
        <end position="23"/>
    </location>
</feature>
<evidence type="ECO:0000259" key="2">
    <source>
        <dbReference type="Pfam" id="PF07589"/>
    </source>
</evidence>
<evidence type="ECO:0000313" key="4">
    <source>
        <dbReference type="Proteomes" id="UP000232003"/>
    </source>
</evidence>
<feature type="chain" id="PRO_5014694336" description="Ice-binding protein C-terminal domain-containing protein" evidence="1">
    <location>
        <begin position="24"/>
        <end position="214"/>
    </location>
</feature>
<keyword evidence="1" id="KW-0732">Signal</keyword>
<evidence type="ECO:0000313" key="3">
    <source>
        <dbReference type="EMBL" id="AUB43761.1"/>
    </source>
</evidence>
<protein>
    <recommendedName>
        <fullName evidence="2">Ice-binding protein C-terminal domain-containing protein</fullName>
    </recommendedName>
</protein>
<proteinExistence type="predicted"/>
<dbReference type="Pfam" id="PF07589">
    <property type="entry name" value="PEP-CTERM"/>
    <property type="match status" value="1"/>
</dbReference>
<dbReference type="InterPro" id="IPR013424">
    <property type="entry name" value="Ice-binding_C"/>
</dbReference>
<organism evidence="3 4">
    <name type="scientific">Nostoc flagelliforme CCNUN1</name>
    <dbReference type="NCBI Taxonomy" id="2038116"/>
    <lineage>
        <taxon>Bacteria</taxon>
        <taxon>Bacillati</taxon>
        <taxon>Cyanobacteriota</taxon>
        <taxon>Cyanophyceae</taxon>
        <taxon>Nostocales</taxon>
        <taxon>Nostocaceae</taxon>
        <taxon>Nostoc</taxon>
    </lineage>
</organism>
<dbReference type="RefSeq" id="WP_100903757.1">
    <property type="nucleotide sequence ID" value="NZ_CAWNNC010000007.1"/>
</dbReference>
<keyword evidence="3" id="KW-0614">Plasmid</keyword>
<dbReference type="KEGG" id="nfl:COO91_09951"/>
<dbReference type="EMBL" id="CP024791">
    <property type="protein sequence ID" value="AUB43761.1"/>
    <property type="molecule type" value="Genomic_DNA"/>
</dbReference>
<dbReference type="OrthoDB" id="513987at2"/>